<proteinExistence type="predicted"/>
<dbReference type="NCBIfam" id="TIGR00229">
    <property type="entry name" value="sensory_box"/>
    <property type="match status" value="1"/>
</dbReference>
<accession>A0A1H1XHS9</accession>
<dbReference type="EMBL" id="LT629757">
    <property type="protein sequence ID" value="SDT08784.1"/>
    <property type="molecule type" value="Genomic_DNA"/>
</dbReference>
<evidence type="ECO:0000313" key="3">
    <source>
        <dbReference type="EMBL" id="SDT08784.1"/>
    </source>
</evidence>
<dbReference type="Gene3D" id="3.30.450.20">
    <property type="entry name" value="PAS domain"/>
    <property type="match status" value="1"/>
</dbReference>
<dbReference type="SMART" id="SM00091">
    <property type="entry name" value="PAS"/>
    <property type="match status" value="1"/>
</dbReference>
<sequence>MSAGPGPAHDEPDLEELRQQVAYLQRSLAAIGGGAGVDAVVLGEEDHEQVYTLTSADRPYRVIVENMGEGAVTVSENGVVLYANPQIADFLGVDRNSMAGRDITDYVSMEQLPVLADLLMGRETGTRRAELTVPRSDGSEVPTLVAATDLDVEGVTVRCLVFTDLTMQKLVEQKVADDSARAERMLVAAEVNDTIVQGLVAAEMALDLGQTDFARSLVARTSSHARHWIGELAGGQSVEPGTAVRRAPARTGTETP</sequence>
<gene>
    <name evidence="3" type="ORF">SAMN04488570_3492</name>
</gene>
<dbReference type="CDD" id="cd00130">
    <property type="entry name" value="PAS"/>
    <property type="match status" value="1"/>
</dbReference>
<feature type="region of interest" description="Disordered" evidence="1">
    <location>
        <begin position="237"/>
        <end position="256"/>
    </location>
</feature>
<dbReference type="InterPro" id="IPR035965">
    <property type="entry name" value="PAS-like_dom_sf"/>
</dbReference>
<dbReference type="GO" id="GO:0006355">
    <property type="term" value="P:regulation of DNA-templated transcription"/>
    <property type="evidence" value="ECO:0007669"/>
    <property type="project" value="InterPro"/>
</dbReference>
<reference evidence="4" key="1">
    <citation type="submission" date="2016-10" db="EMBL/GenBank/DDBJ databases">
        <authorList>
            <person name="Varghese N."/>
            <person name="Submissions S."/>
        </authorList>
    </citation>
    <scope>NUCLEOTIDE SEQUENCE [LARGE SCALE GENOMIC DNA]</scope>
    <source>
        <strain evidence="4">DSM 22127</strain>
    </source>
</reference>
<dbReference type="PROSITE" id="PS50112">
    <property type="entry name" value="PAS"/>
    <property type="match status" value="1"/>
</dbReference>
<keyword evidence="4" id="KW-1185">Reference proteome</keyword>
<dbReference type="RefSeq" id="WP_091732317.1">
    <property type="nucleotide sequence ID" value="NZ_LT629757.1"/>
</dbReference>
<protein>
    <submittedName>
        <fullName evidence="3">PAS domain S-box-containing protein</fullName>
    </submittedName>
</protein>
<dbReference type="InterPro" id="IPR000014">
    <property type="entry name" value="PAS"/>
</dbReference>
<organism evidence="3 4">
    <name type="scientific">Nocardioides scoriae</name>
    <dbReference type="NCBI Taxonomy" id="642780"/>
    <lineage>
        <taxon>Bacteria</taxon>
        <taxon>Bacillati</taxon>
        <taxon>Actinomycetota</taxon>
        <taxon>Actinomycetes</taxon>
        <taxon>Propionibacteriales</taxon>
        <taxon>Nocardioidaceae</taxon>
        <taxon>Nocardioides</taxon>
    </lineage>
</organism>
<dbReference type="InterPro" id="IPR013767">
    <property type="entry name" value="PAS_fold"/>
</dbReference>
<dbReference type="STRING" id="642780.SAMN04488570_3492"/>
<name>A0A1H1XHS9_9ACTN</name>
<feature type="domain" description="PAS" evidence="2">
    <location>
        <begin position="56"/>
        <end position="119"/>
    </location>
</feature>
<dbReference type="SUPFAM" id="SSF55785">
    <property type="entry name" value="PYP-like sensor domain (PAS domain)"/>
    <property type="match status" value="1"/>
</dbReference>
<dbReference type="Pfam" id="PF00989">
    <property type="entry name" value="PAS"/>
    <property type="match status" value="1"/>
</dbReference>
<dbReference type="AlphaFoldDB" id="A0A1H1XHS9"/>
<dbReference type="Proteomes" id="UP000198859">
    <property type="component" value="Chromosome I"/>
</dbReference>
<evidence type="ECO:0000259" key="2">
    <source>
        <dbReference type="PROSITE" id="PS50112"/>
    </source>
</evidence>
<dbReference type="OrthoDB" id="9770473at2"/>
<evidence type="ECO:0000256" key="1">
    <source>
        <dbReference type="SAM" id="MobiDB-lite"/>
    </source>
</evidence>
<evidence type="ECO:0000313" key="4">
    <source>
        <dbReference type="Proteomes" id="UP000198859"/>
    </source>
</evidence>